<dbReference type="EMBL" id="KZ819304">
    <property type="protein sequence ID" value="PWN95534.1"/>
    <property type="molecule type" value="Genomic_DNA"/>
</dbReference>
<proteinExistence type="predicted"/>
<evidence type="ECO:0000313" key="4">
    <source>
        <dbReference type="EMBL" id="PWN95534.1"/>
    </source>
</evidence>
<dbReference type="RefSeq" id="XP_025595813.1">
    <property type="nucleotide sequence ID" value="XM_025743349.1"/>
</dbReference>
<dbReference type="STRING" id="58919.A0A316Z376"/>
<organism evidence="4 5">
    <name type="scientific">Tilletiopsis washingtonensis</name>
    <dbReference type="NCBI Taxonomy" id="58919"/>
    <lineage>
        <taxon>Eukaryota</taxon>
        <taxon>Fungi</taxon>
        <taxon>Dikarya</taxon>
        <taxon>Basidiomycota</taxon>
        <taxon>Ustilaginomycotina</taxon>
        <taxon>Exobasidiomycetes</taxon>
        <taxon>Entylomatales</taxon>
        <taxon>Entylomatales incertae sedis</taxon>
        <taxon>Tilletiopsis</taxon>
    </lineage>
</organism>
<accession>A0A316Z376</accession>
<evidence type="ECO:0000256" key="1">
    <source>
        <dbReference type="SAM" id="MobiDB-lite"/>
    </source>
</evidence>
<dbReference type="PANTHER" id="PTHR42028:SF1">
    <property type="entry name" value="YALI0E30657P"/>
    <property type="match status" value="1"/>
</dbReference>
<dbReference type="GeneID" id="37270893"/>
<keyword evidence="5" id="KW-1185">Reference proteome</keyword>
<dbReference type="Pfam" id="PF23585">
    <property type="entry name" value="DUF7137"/>
    <property type="match status" value="1"/>
</dbReference>
<keyword evidence="2" id="KW-0732">Signal</keyword>
<dbReference type="AlphaFoldDB" id="A0A316Z376"/>
<evidence type="ECO:0000313" key="5">
    <source>
        <dbReference type="Proteomes" id="UP000245946"/>
    </source>
</evidence>
<evidence type="ECO:0000256" key="2">
    <source>
        <dbReference type="SAM" id="SignalP"/>
    </source>
</evidence>
<feature type="signal peptide" evidence="2">
    <location>
        <begin position="1"/>
        <end position="29"/>
    </location>
</feature>
<name>A0A316Z376_9BASI</name>
<evidence type="ECO:0000259" key="3">
    <source>
        <dbReference type="Pfam" id="PF23585"/>
    </source>
</evidence>
<dbReference type="Proteomes" id="UP000245946">
    <property type="component" value="Unassembled WGS sequence"/>
</dbReference>
<feature type="region of interest" description="Disordered" evidence="1">
    <location>
        <begin position="38"/>
        <end position="61"/>
    </location>
</feature>
<dbReference type="OrthoDB" id="2435509at2759"/>
<feature type="domain" description="DUF7137" evidence="3">
    <location>
        <begin position="81"/>
        <end position="219"/>
    </location>
</feature>
<feature type="chain" id="PRO_5016290172" description="DUF7137 domain-containing protein" evidence="2">
    <location>
        <begin position="30"/>
        <end position="252"/>
    </location>
</feature>
<dbReference type="InterPro" id="IPR055561">
    <property type="entry name" value="DUF7137"/>
</dbReference>
<sequence>MASSRASRAPRTAALLLSLLVSLLALVSAQRVPTPITTSAAANNGNNNGGNGNTASAAQSSSAAPAASSAASSSISIPQGAAAGGLTVTDPAQTADASYYKIAQGVAVTFGWNLTSLVITPTSLTVAAVNSAQSNTVTLGVVPGSATAITWSPWEINEAAARSGGVALAQATYRLQIYDERGLGGATNQAGIFNPNEKVQFALYIPQPYTSLADGWVCASCNAAASARAGSATSLSLALAGLVGALLLGGWA</sequence>
<dbReference type="PANTHER" id="PTHR42028">
    <property type="entry name" value="CHROMOSOME 1, WHOLE GENOME SHOTGUN SEQUENCE"/>
    <property type="match status" value="1"/>
</dbReference>
<reference evidence="4 5" key="1">
    <citation type="journal article" date="2018" name="Mol. Biol. Evol.">
        <title>Broad Genomic Sampling Reveals a Smut Pathogenic Ancestry of the Fungal Clade Ustilaginomycotina.</title>
        <authorList>
            <person name="Kijpornyongpan T."/>
            <person name="Mondo S.J."/>
            <person name="Barry K."/>
            <person name="Sandor L."/>
            <person name="Lee J."/>
            <person name="Lipzen A."/>
            <person name="Pangilinan J."/>
            <person name="LaButti K."/>
            <person name="Hainaut M."/>
            <person name="Henrissat B."/>
            <person name="Grigoriev I.V."/>
            <person name="Spatafora J.W."/>
            <person name="Aime M.C."/>
        </authorList>
    </citation>
    <scope>NUCLEOTIDE SEQUENCE [LARGE SCALE GENOMIC DNA]</scope>
    <source>
        <strain evidence="4 5">MCA 4186</strain>
    </source>
</reference>
<gene>
    <name evidence="4" type="ORF">FA09DRAFT_332174</name>
</gene>
<protein>
    <recommendedName>
        <fullName evidence="3">DUF7137 domain-containing protein</fullName>
    </recommendedName>
</protein>